<dbReference type="InterPro" id="IPR050697">
    <property type="entry name" value="Adenylyl/Guanylyl_Cyclase_3/4"/>
</dbReference>
<dbReference type="EMBL" id="DWZA01000048">
    <property type="protein sequence ID" value="HJA70954.1"/>
    <property type="molecule type" value="Genomic_DNA"/>
</dbReference>
<dbReference type="InterPro" id="IPR007890">
    <property type="entry name" value="CHASE2"/>
</dbReference>
<evidence type="ECO:0000259" key="4">
    <source>
        <dbReference type="PROSITE" id="PS50125"/>
    </source>
</evidence>
<feature type="transmembrane region" description="Helical" evidence="2">
    <location>
        <begin position="322"/>
        <end position="341"/>
    </location>
</feature>
<keyword evidence="2" id="KW-0472">Membrane</keyword>
<evidence type="ECO:0000256" key="2">
    <source>
        <dbReference type="SAM" id="Phobius"/>
    </source>
</evidence>
<dbReference type="PROSITE" id="PS50125">
    <property type="entry name" value="GUANYLATE_CYCLASE_2"/>
    <property type="match status" value="1"/>
</dbReference>
<dbReference type="Proteomes" id="UP000823900">
    <property type="component" value="Unassembled WGS sequence"/>
</dbReference>
<dbReference type="CDD" id="cd07302">
    <property type="entry name" value="CHD"/>
    <property type="match status" value="1"/>
</dbReference>
<dbReference type="GO" id="GO:0006171">
    <property type="term" value="P:cAMP biosynthetic process"/>
    <property type="evidence" value="ECO:0007669"/>
    <property type="project" value="TreeGrafter"/>
</dbReference>
<dbReference type="GO" id="GO:0035556">
    <property type="term" value="P:intracellular signal transduction"/>
    <property type="evidence" value="ECO:0007669"/>
    <property type="project" value="InterPro"/>
</dbReference>
<dbReference type="SMART" id="SM00044">
    <property type="entry name" value="CYCc"/>
    <property type="match status" value="1"/>
</dbReference>
<feature type="domain" description="Guanylate cyclase" evidence="4">
    <location>
        <begin position="413"/>
        <end position="545"/>
    </location>
</feature>
<reference evidence="5" key="1">
    <citation type="journal article" date="2021" name="PeerJ">
        <title>Extensive microbial diversity within the chicken gut microbiome revealed by metagenomics and culture.</title>
        <authorList>
            <person name="Gilroy R."/>
            <person name="Ravi A."/>
            <person name="Getino M."/>
            <person name="Pursley I."/>
            <person name="Horton D.L."/>
            <person name="Alikhan N.F."/>
            <person name="Baker D."/>
            <person name="Gharbi K."/>
            <person name="Hall N."/>
            <person name="Watson M."/>
            <person name="Adriaenssens E.M."/>
            <person name="Foster-Nyarko E."/>
            <person name="Jarju S."/>
            <person name="Secka A."/>
            <person name="Antonio M."/>
            <person name="Oren A."/>
            <person name="Chaudhuri R.R."/>
            <person name="La Ragione R."/>
            <person name="Hildebrand F."/>
            <person name="Pallen M.J."/>
        </authorList>
    </citation>
    <scope>NUCLEOTIDE SEQUENCE</scope>
    <source>
        <strain evidence="5">CHK178-16964</strain>
    </source>
</reference>
<evidence type="ECO:0000256" key="3">
    <source>
        <dbReference type="SAM" id="SignalP"/>
    </source>
</evidence>
<dbReference type="InterPro" id="IPR029787">
    <property type="entry name" value="Nucleotide_cyclase"/>
</dbReference>
<reference evidence="5" key="2">
    <citation type="submission" date="2021-04" db="EMBL/GenBank/DDBJ databases">
        <authorList>
            <person name="Gilroy R."/>
        </authorList>
    </citation>
    <scope>NUCLEOTIDE SEQUENCE</scope>
    <source>
        <strain evidence="5">CHK178-16964</strain>
    </source>
</reference>
<keyword evidence="2" id="KW-0812">Transmembrane</keyword>
<keyword evidence="2" id="KW-1133">Transmembrane helix</keyword>
<organism evidence="5 6">
    <name type="scientific">Candidatus Lachnoclostridium stercoravium</name>
    <dbReference type="NCBI Taxonomy" id="2838633"/>
    <lineage>
        <taxon>Bacteria</taxon>
        <taxon>Bacillati</taxon>
        <taxon>Bacillota</taxon>
        <taxon>Clostridia</taxon>
        <taxon>Lachnospirales</taxon>
        <taxon>Lachnospiraceae</taxon>
    </lineage>
</organism>
<dbReference type="Gene3D" id="3.30.70.1230">
    <property type="entry name" value="Nucleotide cyclase"/>
    <property type="match status" value="1"/>
</dbReference>
<dbReference type="Pfam" id="PF05226">
    <property type="entry name" value="CHASE2"/>
    <property type="match status" value="1"/>
</dbReference>
<dbReference type="GO" id="GO:0004016">
    <property type="term" value="F:adenylate cyclase activity"/>
    <property type="evidence" value="ECO:0007669"/>
    <property type="project" value="UniProtKB-ARBA"/>
</dbReference>
<keyword evidence="3" id="KW-0732">Signal</keyword>
<gene>
    <name evidence="5" type="ORF">IAA07_05145</name>
</gene>
<comment type="similarity">
    <text evidence="1">Belongs to the adenylyl cyclase class-3 family.</text>
</comment>
<proteinExistence type="inferred from homology"/>
<dbReference type="InterPro" id="IPR001054">
    <property type="entry name" value="A/G_cyclase"/>
</dbReference>
<accession>A0A9D2HI68</accession>
<dbReference type="SMART" id="SM01080">
    <property type="entry name" value="CHASE2"/>
    <property type="match status" value="1"/>
</dbReference>
<dbReference type="SUPFAM" id="SSF55073">
    <property type="entry name" value="Nucleotide cyclase"/>
    <property type="match status" value="1"/>
</dbReference>
<comment type="caution">
    <text evidence="5">The sequence shown here is derived from an EMBL/GenBank/DDBJ whole genome shotgun (WGS) entry which is preliminary data.</text>
</comment>
<feature type="chain" id="PRO_5038670701" evidence="3">
    <location>
        <begin position="21"/>
        <end position="594"/>
    </location>
</feature>
<dbReference type="Pfam" id="PF00211">
    <property type="entry name" value="Guanylate_cyc"/>
    <property type="match status" value="1"/>
</dbReference>
<name>A0A9D2HI68_9FIRM</name>
<evidence type="ECO:0000256" key="1">
    <source>
        <dbReference type="ARBA" id="ARBA00005381"/>
    </source>
</evidence>
<feature type="transmembrane region" description="Helical" evidence="2">
    <location>
        <begin position="347"/>
        <end position="369"/>
    </location>
</feature>
<sequence length="594" mass="65600">MKHMKFIVAAAASVLLCLLAGLTDKEDHRFADMWYQERSASDGDIVLVEIDQRSLEEIGPFQDWGRGVIAETIEILNQSEDCRPAVIGLDILYAGERSGEEDRRLALAAGKYGNVVTASAAEFGPGLGETVPYIDNFKLLSYDEPYPMLKETTVQGHINAMYDNDGVLRHALWEIDLGDGRRIPSFASVIANHFREFYGEGQVEKPPVDANGFWYVPFCGRPGDFSESIGVIDVLEGRVPAEYFSGKIVLIGPYAAGLQDSYVTAADHAQTMYGVEYQANLIQSLLWGDYKKEVMEFSQLAVLFFISFSCVIVLWNNTAVRATVLWAAVVGGYLLICKWVYQRGTVLNVLWIPASTTIIYVASLALNYARSVIEKRRVTNTFKRYVAPQIVNEVLQEDKKDSLETGGRIVDIAVLFVDVRGFTSMSEKMSPDQVVEILNQYLALIADCIMRNEGTLDKFIGDAAMAFWGAPRPQEDYVMKAVRAAEDMRRGSDQLSRQLMKGFGRTVSFGIGIHVGEAVVGNIGSPQRMDYTAIGDTVNTASRLESNAPGGTIYISREVADRLKGRIRVTSLGSSVKLKGKAEGFEVLTLDGIV</sequence>
<evidence type="ECO:0000313" key="5">
    <source>
        <dbReference type="EMBL" id="HJA70954.1"/>
    </source>
</evidence>
<dbReference type="PANTHER" id="PTHR43081">
    <property type="entry name" value="ADENYLATE CYCLASE, TERMINAL-DIFFERENTIATION SPECIFIC-RELATED"/>
    <property type="match status" value="1"/>
</dbReference>
<protein>
    <submittedName>
        <fullName evidence="5">Adenylate/guanylate cyclase domain-containing protein</fullName>
    </submittedName>
</protein>
<feature type="transmembrane region" description="Helical" evidence="2">
    <location>
        <begin position="297"/>
        <end position="315"/>
    </location>
</feature>
<dbReference type="AlphaFoldDB" id="A0A9D2HI68"/>
<dbReference type="PANTHER" id="PTHR43081:SF1">
    <property type="entry name" value="ADENYLATE CYCLASE, TERMINAL-DIFFERENTIATION SPECIFIC"/>
    <property type="match status" value="1"/>
</dbReference>
<evidence type="ECO:0000313" key="6">
    <source>
        <dbReference type="Proteomes" id="UP000823900"/>
    </source>
</evidence>
<feature type="signal peptide" evidence="3">
    <location>
        <begin position="1"/>
        <end position="20"/>
    </location>
</feature>